<evidence type="ECO:0000313" key="1">
    <source>
        <dbReference type="EMBL" id="TGN20338.1"/>
    </source>
</evidence>
<dbReference type="Pfam" id="PF01663">
    <property type="entry name" value="Phosphodiest"/>
    <property type="match status" value="1"/>
</dbReference>
<dbReference type="GO" id="GO:0016787">
    <property type="term" value="F:hydrolase activity"/>
    <property type="evidence" value="ECO:0007669"/>
    <property type="project" value="UniProtKB-ARBA"/>
</dbReference>
<sequence>MKVSLPILILFIYSLISCSWETEYKSAAKRSLQQDTDIVLVPYPFNIFDKESRDAITLSHYSQEEIKNILKEHDLSWDELKQSWNWKEDEKSFQKEVNYTSHYTQYSYDTSIPIWLIGNKWFRNGIYPDRIHQQHIPSLLARILDFSFANQIDIRKFDKIFRTTEEKPKLIVTIVIDQGGLQLYNAHPQSFPFLKSLKEKSAYFKNAKVGHLEAHTAVGHAAIGTGAYPAETHAFSNEIYTWKEGKLISRPIYQGEGQTLALEELNRMSLADDWDLFHNNEPVIISQCYAARASIGMAGHGKALPKEFSKGKEPDSDFVYWENGKSLKWDTYSAAYSVPDSVKQYDLYNFYLANKATAGAEFQVRDRLDLQAKLHHFQASEYQVLLDGESIRKAIESEILSKNKHLDEKTDMVYVTLKATDAVGHLFGWESEEARNILKKTDEEVEKIYGFLEKNFGEDFILVITADHGAAPMPEISLSSFLGHETFFQELGTLLPEEKRKNQSVVKWITHSQLSLNRDVMKENGISEEQVIEKIKRLTVNDKPFFRKVWTRKEVTD</sequence>
<evidence type="ECO:0000313" key="2">
    <source>
        <dbReference type="Proteomes" id="UP000298058"/>
    </source>
</evidence>
<dbReference type="RefSeq" id="WP_135759203.1">
    <property type="nucleotide sequence ID" value="NZ_RQHW01000013.1"/>
</dbReference>
<protein>
    <submittedName>
        <fullName evidence="1">Type I phosphodiesterase/nucleotide pyrophosphatase</fullName>
    </submittedName>
</protein>
<organism evidence="1 2">
    <name type="scientific">Leptospira idonii</name>
    <dbReference type="NCBI Taxonomy" id="1193500"/>
    <lineage>
        <taxon>Bacteria</taxon>
        <taxon>Pseudomonadati</taxon>
        <taxon>Spirochaetota</taxon>
        <taxon>Spirochaetia</taxon>
        <taxon>Leptospirales</taxon>
        <taxon>Leptospiraceae</taxon>
        <taxon>Leptospira</taxon>
    </lineage>
</organism>
<dbReference type="InterPro" id="IPR017850">
    <property type="entry name" value="Alkaline_phosphatase_core_sf"/>
</dbReference>
<dbReference type="AlphaFoldDB" id="A0A4R9M6N8"/>
<reference evidence="1" key="1">
    <citation type="journal article" date="2019" name="PLoS Negl. Trop. Dis.">
        <title>Revisiting the worldwide diversity of Leptospira species in the environment.</title>
        <authorList>
            <person name="Vincent A.T."/>
            <person name="Schiettekatte O."/>
            <person name="Bourhy P."/>
            <person name="Veyrier F.J."/>
            <person name="Picardeau M."/>
        </authorList>
    </citation>
    <scope>NUCLEOTIDE SEQUENCE [LARGE SCALE GENOMIC DNA]</scope>
    <source>
        <strain evidence="1">201300427</strain>
    </source>
</reference>
<dbReference type="PANTHER" id="PTHR10151">
    <property type="entry name" value="ECTONUCLEOTIDE PYROPHOSPHATASE/PHOSPHODIESTERASE"/>
    <property type="match status" value="1"/>
</dbReference>
<proteinExistence type="predicted"/>
<gene>
    <name evidence="1" type="ORF">EHS15_03760</name>
</gene>
<dbReference type="OrthoDB" id="312480at2"/>
<dbReference type="InterPro" id="IPR002591">
    <property type="entry name" value="Phosphodiest/P_Trfase"/>
</dbReference>
<dbReference type="PANTHER" id="PTHR10151:SF120">
    <property type="entry name" value="BIS(5'-ADENOSYL)-TRIPHOSPHATASE"/>
    <property type="match status" value="1"/>
</dbReference>
<name>A0A4R9M6N8_9LEPT</name>
<dbReference type="PROSITE" id="PS51257">
    <property type="entry name" value="PROKAR_LIPOPROTEIN"/>
    <property type="match status" value="1"/>
</dbReference>
<dbReference type="EMBL" id="RQHW01000013">
    <property type="protein sequence ID" value="TGN20338.1"/>
    <property type="molecule type" value="Genomic_DNA"/>
</dbReference>
<keyword evidence="2" id="KW-1185">Reference proteome</keyword>
<dbReference type="Gene3D" id="3.40.720.10">
    <property type="entry name" value="Alkaline Phosphatase, subunit A"/>
    <property type="match status" value="1"/>
</dbReference>
<dbReference type="SUPFAM" id="SSF53649">
    <property type="entry name" value="Alkaline phosphatase-like"/>
    <property type="match status" value="1"/>
</dbReference>
<accession>A0A4R9M6N8</accession>
<dbReference type="Proteomes" id="UP000298058">
    <property type="component" value="Unassembled WGS sequence"/>
</dbReference>
<comment type="caution">
    <text evidence="1">The sequence shown here is derived from an EMBL/GenBank/DDBJ whole genome shotgun (WGS) entry which is preliminary data.</text>
</comment>